<keyword evidence="2" id="KW-1185">Reference proteome</keyword>
<dbReference type="AlphaFoldDB" id="A0A6G0Y598"/>
<gene>
    <name evidence="1" type="ORF">FWK35_00019318</name>
</gene>
<protein>
    <submittedName>
        <fullName evidence="1">Uncharacterized protein</fullName>
    </submittedName>
</protein>
<sequence length="201" mass="23695">MPCLKYIKRILKTNIQDLNNFNDLVKILITIFIFGFKKHILDSERSDECIDFTMMVVSDVKSKYPWCIIQVKSKHFQTAFQKIEKNKKKMTEKRDEYKSLAFSILQILTKIRKIPEYFVVAKNIRPLKHKPPFSPITEMIHMAPNRVNAYFILHISEPDIKTLTNTYVKALIKISNAAMRTCVLIASYNPIFWTDRYLNTI</sequence>
<organism evidence="1 2">
    <name type="scientific">Aphis craccivora</name>
    <name type="common">Cowpea aphid</name>
    <dbReference type="NCBI Taxonomy" id="307492"/>
    <lineage>
        <taxon>Eukaryota</taxon>
        <taxon>Metazoa</taxon>
        <taxon>Ecdysozoa</taxon>
        <taxon>Arthropoda</taxon>
        <taxon>Hexapoda</taxon>
        <taxon>Insecta</taxon>
        <taxon>Pterygota</taxon>
        <taxon>Neoptera</taxon>
        <taxon>Paraneoptera</taxon>
        <taxon>Hemiptera</taxon>
        <taxon>Sternorrhyncha</taxon>
        <taxon>Aphidomorpha</taxon>
        <taxon>Aphidoidea</taxon>
        <taxon>Aphididae</taxon>
        <taxon>Aphidini</taxon>
        <taxon>Aphis</taxon>
        <taxon>Aphis</taxon>
    </lineage>
</organism>
<dbReference type="EMBL" id="VUJU01006057">
    <property type="protein sequence ID" value="KAF0749547.1"/>
    <property type="molecule type" value="Genomic_DNA"/>
</dbReference>
<proteinExistence type="predicted"/>
<feature type="non-terminal residue" evidence="1">
    <location>
        <position position="201"/>
    </location>
</feature>
<name>A0A6G0Y598_APHCR</name>
<dbReference type="Proteomes" id="UP000478052">
    <property type="component" value="Unassembled WGS sequence"/>
</dbReference>
<reference evidence="1 2" key="1">
    <citation type="submission" date="2019-08" db="EMBL/GenBank/DDBJ databases">
        <title>Whole genome of Aphis craccivora.</title>
        <authorList>
            <person name="Voronova N.V."/>
            <person name="Shulinski R.S."/>
            <person name="Bandarenka Y.V."/>
            <person name="Zhorov D.G."/>
            <person name="Warner D."/>
        </authorList>
    </citation>
    <scope>NUCLEOTIDE SEQUENCE [LARGE SCALE GENOMIC DNA]</scope>
    <source>
        <strain evidence="1">180601</strain>
        <tissue evidence="1">Whole Body</tissue>
    </source>
</reference>
<comment type="caution">
    <text evidence="1">The sequence shown here is derived from an EMBL/GenBank/DDBJ whole genome shotgun (WGS) entry which is preliminary data.</text>
</comment>
<evidence type="ECO:0000313" key="2">
    <source>
        <dbReference type="Proteomes" id="UP000478052"/>
    </source>
</evidence>
<accession>A0A6G0Y598</accession>
<evidence type="ECO:0000313" key="1">
    <source>
        <dbReference type="EMBL" id="KAF0749547.1"/>
    </source>
</evidence>